<dbReference type="AlphaFoldDB" id="A0A212CZB7"/>
<comment type="caution">
    <text evidence="1">The sequence shown here is derived from an EMBL/GenBank/DDBJ whole genome shotgun (WGS) entry which is preliminary data.</text>
</comment>
<dbReference type="EMBL" id="MKHE01000010">
    <property type="protein sequence ID" value="OWK11340.1"/>
    <property type="molecule type" value="Genomic_DNA"/>
</dbReference>
<proteinExistence type="predicted"/>
<keyword evidence="2" id="KW-1185">Reference proteome</keyword>
<accession>A0A212CZB7</accession>
<protein>
    <submittedName>
        <fullName evidence="1">Uncharacterized protein</fullName>
    </submittedName>
</protein>
<gene>
    <name evidence="1" type="ORF">Celaphus_00006863</name>
</gene>
<dbReference type="OrthoDB" id="10463156at2759"/>
<evidence type="ECO:0000313" key="1">
    <source>
        <dbReference type="EMBL" id="OWK11340.1"/>
    </source>
</evidence>
<name>A0A212CZB7_CEREH</name>
<feature type="non-terminal residue" evidence="1">
    <location>
        <position position="208"/>
    </location>
</feature>
<reference evidence="1 2" key="1">
    <citation type="journal article" date="2018" name="Mol. Genet. Genomics">
        <title>The red deer Cervus elaphus genome CerEla1.0: sequencing, annotating, genes, and chromosomes.</title>
        <authorList>
            <person name="Bana N.A."/>
            <person name="Nyiri A."/>
            <person name="Nagy J."/>
            <person name="Frank K."/>
            <person name="Nagy T."/>
            <person name="Steger V."/>
            <person name="Schiller M."/>
            <person name="Lakatos P."/>
            <person name="Sugar L."/>
            <person name="Horn P."/>
            <person name="Barta E."/>
            <person name="Orosz L."/>
        </authorList>
    </citation>
    <scope>NUCLEOTIDE SEQUENCE [LARGE SCALE GENOMIC DNA]</scope>
    <source>
        <strain evidence="1">Hungarian</strain>
    </source>
</reference>
<organism evidence="1 2">
    <name type="scientific">Cervus elaphus hippelaphus</name>
    <name type="common">European red deer</name>
    <dbReference type="NCBI Taxonomy" id="46360"/>
    <lineage>
        <taxon>Eukaryota</taxon>
        <taxon>Metazoa</taxon>
        <taxon>Chordata</taxon>
        <taxon>Craniata</taxon>
        <taxon>Vertebrata</taxon>
        <taxon>Euteleostomi</taxon>
        <taxon>Mammalia</taxon>
        <taxon>Eutheria</taxon>
        <taxon>Laurasiatheria</taxon>
        <taxon>Artiodactyla</taxon>
        <taxon>Ruminantia</taxon>
        <taxon>Pecora</taxon>
        <taxon>Cervidae</taxon>
        <taxon>Cervinae</taxon>
        <taxon>Cervus</taxon>
    </lineage>
</organism>
<evidence type="ECO:0000313" key="2">
    <source>
        <dbReference type="Proteomes" id="UP000242450"/>
    </source>
</evidence>
<sequence>LKTYLIAGQRAKESHCSCSEALLSGFEVLDGSRVSSGPRGQGTASPGSVSDLAQTVKTFDNLKESLNRAQVHEHSLARVSGRIPAVSGQRPTWAPGLSPVSSTLPICRLSLSTVFFPLDAAATLAIKSWLSPARHAESHSLPSQKLVQKAERSRMAVRRSPRTALRYQLSALVLASASPGVPTRGDVPLGHLLSSEGNSSWVTSPHTF</sequence>
<dbReference type="Proteomes" id="UP000242450">
    <property type="component" value="Chromosome 10"/>
</dbReference>
<feature type="non-terminal residue" evidence="1">
    <location>
        <position position="1"/>
    </location>
</feature>